<dbReference type="EMBL" id="DF973688">
    <property type="protein sequence ID" value="GAU37785.1"/>
    <property type="molecule type" value="Genomic_DNA"/>
</dbReference>
<dbReference type="PROSITE" id="PS51257">
    <property type="entry name" value="PROKAR_LIPOPROTEIN"/>
    <property type="match status" value="1"/>
</dbReference>
<reference evidence="2" key="1">
    <citation type="journal article" date="2017" name="Front. Plant Sci.">
        <title>Climate Clever Clovers: New Paradigm to Reduce the Environmental Footprint of Ruminants by Breeding Low Methanogenic Forages Utilizing Haplotype Variation.</title>
        <authorList>
            <person name="Kaur P."/>
            <person name="Appels R."/>
            <person name="Bayer P.E."/>
            <person name="Keeble-Gagnere G."/>
            <person name="Wang J."/>
            <person name="Hirakawa H."/>
            <person name="Shirasawa K."/>
            <person name="Vercoe P."/>
            <person name="Stefanova K."/>
            <person name="Durmic Z."/>
            <person name="Nichols P."/>
            <person name="Revell C."/>
            <person name="Isobe S.N."/>
            <person name="Edwards D."/>
            <person name="Erskine W."/>
        </authorList>
    </citation>
    <scope>NUCLEOTIDE SEQUENCE [LARGE SCALE GENOMIC DNA]</scope>
    <source>
        <strain evidence="2">cv. Daliak</strain>
    </source>
</reference>
<evidence type="ECO:0000313" key="2">
    <source>
        <dbReference type="Proteomes" id="UP000242715"/>
    </source>
</evidence>
<evidence type="ECO:0000313" key="1">
    <source>
        <dbReference type="EMBL" id="GAU37785.1"/>
    </source>
</evidence>
<keyword evidence="2" id="KW-1185">Reference proteome</keyword>
<proteinExistence type="predicted"/>
<sequence length="294" mass="31099">MKNSGRNFADMALFWMFSCQRNVCANVALFSCISSERKKQLVGDVHHEKVEVNSSKGKRSMVQEEGRVVTGDGKGRSRSYAAAVVNSVGGGRVNKSIGGVNTMVGAAQLKKASEEVVVWSSKELDRIRANKAMVGIVRDNREYGRLKMLYGLMKKDGSYGVSINNEVEKSMFNDVGEVGVILVKGGCNSCVEVRDEFSGVGDGCSGPISVGSVLDSGKINVMEVDVSSKGAESGQGGVAGSNRNLSPLGRVMLKRGVKGCVSCPIIFRGPGSDFGPNKSVEHVSCCSEGALVLA</sequence>
<name>A0A2Z6NPG4_TRISU</name>
<dbReference type="Proteomes" id="UP000242715">
    <property type="component" value="Unassembled WGS sequence"/>
</dbReference>
<gene>
    <name evidence="1" type="ORF">TSUD_158660</name>
</gene>
<organism evidence="1 2">
    <name type="scientific">Trifolium subterraneum</name>
    <name type="common">Subterranean clover</name>
    <dbReference type="NCBI Taxonomy" id="3900"/>
    <lineage>
        <taxon>Eukaryota</taxon>
        <taxon>Viridiplantae</taxon>
        <taxon>Streptophyta</taxon>
        <taxon>Embryophyta</taxon>
        <taxon>Tracheophyta</taxon>
        <taxon>Spermatophyta</taxon>
        <taxon>Magnoliopsida</taxon>
        <taxon>eudicotyledons</taxon>
        <taxon>Gunneridae</taxon>
        <taxon>Pentapetalae</taxon>
        <taxon>rosids</taxon>
        <taxon>fabids</taxon>
        <taxon>Fabales</taxon>
        <taxon>Fabaceae</taxon>
        <taxon>Papilionoideae</taxon>
        <taxon>50 kb inversion clade</taxon>
        <taxon>NPAAA clade</taxon>
        <taxon>Hologalegina</taxon>
        <taxon>IRL clade</taxon>
        <taxon>Trifolieae</taxon>
        <taxon>Trifolium</taxon>
    </lineage>
</organism>
<protein>
    <submittedName>
        <fullName evidence="1">Uncharacterized protein</fullName>
    </submittedName>
</protein>
<dbReference type="AlphaFoldDB" id="A0A2Z6NPG4"/>
<accession>A0A2Z6NPG4</accession>